<proteinExistence type="predicted"/>
<evidence type="ECO:0000313" key="3">
    <source>
        <dbReference type="Proteomes" id="UP001597231"/>
    </source>
</evidence>
<dbReference type="EMBL" id="JBHTLT010000046">
    <property type="protein sequence ID" value="MFD1205439.1"/>
    <property type="molecule type" value="Genomic_DNA"/>
</dbReference>
<accession>A0ABW3TYL7</accession>
<name>A0ABW3TYL7_9BACL</name>
<keyword evidence="1" id="KW-0472">Membrane</keyword>
<reference evidence="3" key="1">
    <citation type="journal article" date="2019" name="Int. J. Syst. Evol. Microbiol.">
        <title>The Global Catalogue of Microorganisms (GCM) 10K type strain sequencing project: providing services to taxonomists for standard genome sequencing and annotation.</title>
        <authorList>
            <consortium name="The Broad Institute Genomics Platform"/>
            <consortium name="The Broad Institute Genome Sequencing Center for Infectious Disease"/>
            <person name="Wu L."/>
            <person name="Ma J."/>
        </authorList>
    </citation>
    <scope>NUCLEOTIDE SEQUENCE [LARGE SCALE GENOMIC DNA]</scope>
    <source>
        <strain evidence="3">CCUG 53915</strain>
    </source>
</reference>
<keyword evidence="1" id="KW-1133">Transmembrane helix</keyword>
<feature type="transmembrane region" description="Helical" evidence="1">
    <location>
        <begin position="21"/>
        <end position="44"/>
    </location>
</feature>
<keyword evidence="1" id="KW-0812">Transmembrane</keyword>
<evidence type="ECO:0008006" key="4">
    <source>
        <dbReference type="Google" id="ProtNLM"/>
    </source>
</evidence>
<comment type="caution">
    <text evidence="2">The sequence shown here is derived from an EMBL/GenBank/DDBJ whole genome shotgun (WGS) entry which is preliminary data.</text>
</comment>
<evidence type="ECO:0000256" key="1">
    <source>
        <dbReference type="SAM" id="Phobius"/>
    </source>
</evidence>
<evidence type="ECO:0000313" key="2">
    <source>
        <dbReference type="EMBL" id="MFD1205439.1"/>
    </source>
</evidence>
<sequence length="75" mass="8170">MPRYGRFGRGPYGRGFGGYDGFGFGFGGPFLGGLVGGFLGNALFPSYPYNYGGFSPFYGGFSPYPFYSPFGFPYY</sequence>
<dbReference type="Proteomes" id="UP001597231">
    <property type="component" value="Unassembled WGS sequence"/>
</dbReference>
<keyword evidence="3" id="KW-1185">Reference proteome</keyword>
<organism evidence="2 3">
    <name type="scientific">Sporosarcina contaminans</name>
    <dbReference type="NCBI Taxonomy" id="633403"/>
    <lineage>
        <taxon>Bacteria</taxon>
        <taxon>Bacillati</taxon>
        <taxon>Bacillota</taxon>
        <taxon>Bacilli</taxon>
        <taxon>Bacillales</taxon>
        <taxon>Caryophanaceae</taxon>
        <taxon>Sporosarcina</taxon>
    </lineage>
</organism>
<dbReference type="RefSeq" id="WP_336824232.1">
    <property type="nucleotide sequence ID" value="NZ_JBHTLT010000046.1"/>
</dbReference>
<protein>
    <recommendedName>
        <fullName evidence="4">Spore coat protein</fullName>
    </recommendedName>
</protein>
<gene>
    <name evidence="2" type="ORF">ACFQ38_10050</name>
</gene>